<dbReference type="PROSITE" id="PS00745">
    <property type="entry name" value="RF_PROK_I"/>
    <property type="match status" value="1"/>
</dbReference>
<dbReference type="RefSeq" id="XP_008214833.1">
    <property type="nucleotide sequence ID" value="XM_008216611.3"/>
</dbReference>
<keyword evidence="4" id="KW-0175">Coiled coil</keyword>
<dbReference type="PANTHER" id="PTHR43804">
    <property type="entry name" value="LD18447P"/>
    <property type="match status" value="1"/>
</dbReference>
<dbReference type="PANTHER" id="PTHR43804:SF7">
    <property type="entry name" value="LD18447P"/>
    <property type="match status" value="1"/>
</dbReference>
<dbReference type="EnsemblMetazoa" id="XM_008216611">
    <property type="protein sequence ID" value="XP_008214833"/>
    <property type="gene ID" value="LOC100122953"/>
</dbReference>
<dbReference type="GO" id="GO:0003747">
    <property type="term" value="F:translation release factor activity"/>
    <property type="evidence" value="ECO:0007669"/>
    <property type="project" value="InterPro"/>
</dbReference>
<dbReference type="InterPro" id="IPR005139">
    <property type="entry name" value="PCRF"/>
</dbReference>
<dbReference type="OrthoDB" id="2019491at2759"/>
<dbReference type="InterPro" id="IPR000352">
    <property type="entry name" value="Pep_chain_release_fac_I"/>
</dbReference>
<evidence type="ECO:0000256" key="3">
    <source>
        <dbReference type="ARBA" id="ARBA00022917"/>
    </source>
</evidence>
<evidence type="ECO:0000313" key="7">
    <source>
        <dbReference type="Proteomes" id="UP000002358"/>
    </source>
</evidence>
<evidence type="ECO:0000256" key="2">
    <source>
        <dbReference type="ARBA" id="ARBA00022481"/>
    </source>
</evidence>
<dbReference type="GeneID" id="100122953"/>
<dbReference type="CTD" id="34720"/>
<dbReference type="SMR" id="A0A7M7H9B5"/>
<feature type="coiled-coil region" evidence="4">
    <location>
        <begin position="108"/>
        <end position="142"/>
    </location>
</feature>
<dbReference type="InterPro" id="IPR050057">
    <property type="entry name" value="Prokaryotic/Mito_RF"/>
</dbReference>
<name>A0A7M7H9B5_NASVI</name>
<evidence type="ECO:0000313" key="6">
    <source>
        <dbReference type="EnsemblMetazoa" id="XP_008214833"/>
    </source>
</evidence>
<dbReference type="Pfam" id="PF00472">
    <property type="entry name" value="RF-1"/>
    <property type="match status" value="1"/>
</dbReference>
<evidence type="ECO:0000259" key="5">
    <source>
        <dbReference type="PROSITE" id="PS00745"/>
    </source>
</evidence>
<dbReference type="FunCoup" id="A0A7M7H9B5">
    <property type="interactions" value="1801"/>
</dbReference>
<keyword evidence="3" id="KW-0648">Protein biosynthesis</keyword>
<dbReference type="Pfam" id="PF03462">
    <property type="entry name" value="PCRF"/>
    <property type="match status" value="1"/>
</dbReference>
<comment type="similarity">
    <text evidence="1">Belongs to the prokaryotic/mitochondrial release factor family.</text>
</comment>
<keyword evidence="2" id="KW-0488">Methylation</keyword>
<dbReference type="SMART" id="SM00937">
    <property type="entry name" value="PCRF"/>
    <property type="match status" value="1"/>
</dbReference>
<dbReference type="InParanoid" id="A0A7M7H9B5"/>
<reference evidence="6" key="1">
    <citation type="submission" date="2021-01" db="UniProtKB">
        <authorList>
            <consortium name="EnsemblMetazoa"/>
        </authorList>
    </citation>
    <scope>IDENTIFICATION</scope>
</reference>
<proteinExistence type="inferred from homology"/>
<dbReference type="Gene3D" id="3.30.70.1660">
    <property type="match status" value="1"/>
</dbReference>
<dbReference type="GO" id="GO:0005737">
    <property type="term" value="C:cytoplasm"/>
    <property type="evidence" value="ECO:0007669"/>
    <property type="project" value="UniProtKB-ARBA"/>
</dbReference>
<dbReference type="Gene3D" id="3.30.160.20">
    <property type="match status" value="1"/>
</dbReference>
<evidence type="ECO:0000256" key="1">
    <source>
        <dbReference type="ARBA" id="ARBA00010835"/>
    </source>
</evidence>
<evidence type="ECO:0000256" key="4">
    <source>
        <dbReference type="SAM" id="Coils"/>
    </source>
</evidence>
<dbReference type="Proteomes" id="UP000002358">
    <property type="component" value="Chromosome 4"/>
</dbReference>
<sequence length="412" mass="46730">MISGMMSGTMKMMKTTSRFYHCWRSLERRNAGFAYGCSNLKIGSRLLLQSVNSRFTSDVSISEADVSKFVKNLLDAHGRGRKTEFDDTLQQFTVKTLIDERTKIYENIKNLAELVEEDKDMKKLAEEEKLSNEARLKEIDNELFSALAQSLSGDNFDEIILEITAGVGGQEAMLFVKNLLEMYIKHLSYLGYSYDIIEMDESPQGGCRHASIMISGKESFEKLRHEAGVHRVQRVPATEKSGRIHTSVVSVGVLPQPNDIQVEIHAKDLRIDTMRASGAGGQHVNTTNSAVRVTHLPTGMSVECQTDRSQIRNRELAMAKLRAKMYEQKLARQLRSASEMRKQQMGMGERHEKIRTYNFNQDRVTDHRLSNGTLHNLKGFLEGGMALDGLHERLSKDMQHKLLMEVLDSVKR</sequence>
<dbReference type="FunFam" id="3.30.160.20:FF:000004">
    <property type="entry name" value="Peptide chain release factor 1"/>
    <property type="match status" value="1"/>
</dbReference>
<dbReference type="InterPro" id="IPR045853">
    <property type="entry name" value="Pep_chain_release_fac_I_sf"/>
</dbReference>
<keyword evidence="7" id="KW-1185">Reference proteome</keyword>
<dbReference type="SUPFAM" id="SSF75620">
    <property type="entry name" value="Release factor"/>
    <property type="match status" value="1"/>
</dbReference>
<protein>
    <recommendedName>
        <fullName evidence="5">Prokaryotic-type class I peptide chain release factors domain-containing protein</fullName>
    </recommendedName>
</protein>
<accession>A0A7M7H9B5</accession>
<dbReference type="AlphaFoldDB" id="A0A7M7H9B5"/>
<feature type="domain" description="Prokaryotic-type class I peptide chain release factors" evidence="5">
    <location>
        <begin position="275"/>
        <end position="291"/>
    </location>
</feature>
<organism evidence="6 7">
    <name type="scientific">Nasonia vitripennis</name>
    <name type="common">Parasitic wasp</name>
    <dbReference type="NCBI Taxonomy" id="7425"/>
    <lineage>
        <taxon>Eukaryota</taxon>
        <taxon>Metazoa</taxon>
        <taxon>Ecdysozoa</taxon>
        <taxon>Arthropoda</taxon>
        <taxon>Hexapoda</taxon>
        <taxon>Insecta</taxon>
        <taxon>Pterygota</taxon>
        <taxon>Neoptera</taxon>
        <taxon>Endopterygota</taxon>
        <taxon>Hymenoptera</taxon>
        <taxon>Apocrita</taxon>
        <taxon>Proctotrupomorpha</taxon>
        <taxon>Chalcidoidea</taxon>
        <taxon>Pteromalidae</taxon>
        <taxon>Pteromalinae</taxon>
        <taxon>Nasonia</taxon>
    </lineage>
</organism>